<name>A0A0E9XP05_ANGAN</name>
<sequence length="34" mass="4179">MKQTKQVCSRKRRCDMILLFCVSRFTFDFGISWF</sequence>
<accession>A0A0E9XP05</accession>
<dbReference type="AlphaFoldDB" id="A0A0E9XP05"/>
<evidence type="ECO:0000313" key="1">
    <source>
        <dbReference type="EMBL" id="JAI03424.1"/>
    </source>
</evidence>
<protein>
    <submittedName>
        <fullName evidence="1">Uncharacterized protein</fullName>
    </submittedName>
</protein>
<organism evidence="1">
    <name type="scientific">Anguilla anguilla</name>
    <name type="common">European freshwater eel</name>
    <name type="synonym">Muraena anguilla</name>
    <dbReference type="NCBI Taxonomy" id="7936"/>
    <lineage>
        <taxon>Eukaryota</taxon>
        <taxon>Metazoa</taxon>
        <taxon>Chordata</taxon>
        <taxon>Craniata</taxon>
        <taxon>Vertebrata</taxon>
        <taxon>Euteleostomi</taxon>
        <taxon>Actinopterygii</taxon>
        <taxon>Neopterygii</taxon>
        <taxon>Teleostei</taxon>
        <taxon>Anguilliformes</taxon>
        <taxon>Anguillidae</taxon>
        <taxon>Anguilla</taxon>
    </lineage>
</organism>
<proteinExistence type="predicted"/>
<reference evidence="1" key="1">
    <citation type="submission" date="2014-11" db="EMBL/GenBank/DDBJ databases">
        <authorList>
            <person name="Amaro Gonzalez C."/>
        </authorList>
    </citation>
    <scope>NUCLEOTIDE SEQUENCE</scope>
</reference>
<reference evidence="1" key="2">
    <citation type="journal article" date="2015" name="Fish Shellfish Immunol.">
        <title>Early steps in the European eel (Anguilla anguilla)-Vibrio vulnificus interaction in the gills: Role of the RtxA13 toxin.</title>
        <authorList>
            <person name="Callol A."/>
            <person name="Pajuelo D."/>
            <person name="Ebbesson L."/>
            <person name="Teles M."/>
            <person name="MacKenzie S."/>
            <person name="Amaro C."/>
        </authorList>
    </citation>
    <scope>NUCLEOTIDE SEQUENCE</scope>
</reference>
<dbReference type="EMBL" id="GBXM01005154">
    <property type="protein sequence ID" value="JAI03424.1"/>
    <property type="molecule type" value="Transcribed_RNA"/>
</dbReference>